<evidence type="ECO:0000313" key="2">
    <source>
        <dbReference type="Proteomes" id="UP000323011"/>
    </source>
</evidence>
<proteinExistence type="predicted"/>
<reference evidence="1 2" key="1">
    <citation type="submission" date="2019-07" db="EMBL/GenBank/DDBJ databases">
        <title>Genomes of Cafeteria roenbergensis.</title>
        <authorList>
            <person name="Fischer M.G."/>
            <person name="Hackl T."/>
            <person name="Roman M."/>
        </authorList>
    </citation>
    <scope>NUCLEOTIDE SEQUENCE [LARGE SCALE GENOMIC DNA]</scope>
    <source>
        <strain evidence="1 2">BVI</strain>
    </source>
</reference>
<protein>
    <submittedName>
        <fullName evidence="1">Uncharacterized protein</fullName>
    </submittedName>
</protein>
<evidence type="ECO:0000313" key="1">
    <source>
        <dbReference type="EMBL" id="KAA0148120.1"/>
    </source>
</evidence>
<keyword evidence="2" id="KW-1185">Reference proteome</keyword>
<sequence>MAADAWRRPNTKAGLCWRRAHFPKLSALPIIETIPSSAPHQPAPQAPQAMARSDRVALTHGVPTEIDGEPVLVSAELSSKWTKFRCCTCSMMPCVAGPVGIVVGMFYAPIYALFCGGKREEEAASWQLLLTPTALHFTQKVYSCGCCCQTTRTMAIPLDKIQDLAMVSDCCGDCCGFSEGDGIPWQLHVQTAGSSASADGHASKAELVVFCLKDMTAFRSQVLTAKRKLLRGDVSGAPAGKESTMVAPAAAGLDSSAAAATLGRMEALMEEALGLMRSGSAPAGGASAAKADL</sequence>
<dbReference type="Proteomes" id="UP000323011">
    <property type="component" value="Unassembled WGS sequence"/>
</dbReference>
<dbReference type="EMBL" id="VLTN01000057">
    <property type="protein sequence ID" value="KAA0148120.1"/>
    <property type="molecule type" value="Genomic_DNA"/>
</dbReference>
<gene>
    <name evidence="1" type="ORF">FNF29_06915</name>
</gene>
<dbReference type="AlphaFoldDB" id="A0A5A8C7T1"/>
<organism evidence="1 2">
    <name type="scientific">Cafeteria roenbergensis</name>
    <name type="common">Marine flagellate</name>
    <dbReference type="NCBI Taxonomy" id="33653"/>
    <lineage>
        <taxon>Eukaryota</taxon>
        <taxon>Sar</taxon>
        <taxon>Stramenopiles</taxon>
        <taxon>Bigyra</taxon>
        <taxon>Opalozoa</taxon>
        <taxon>Bicosoecida</taxon>
        <taxon>Cafeteriaceae</taxon>
        <taxon>Cafeteria</taxon>
    </lineage>
</organism>
<accession>A0A5A8C7T1</accession>
<comment type="caution">
    <text evidence="1">The sequence shown here is derived from an EMBL/GenBank/DDBJ whole genome shotgun (WGS) entry which is preliminary data.</text>
</comment>
<name>A0A5A8C7T1_CAFRO</name>